<dbReference type="GO" id="GO:0003887">
    <property type="term" value="F:DNA-directed DNA polymerase activity"/>
    <property type="evidence" value="ECO:0007669"/>
    <property type="project" value="InterPro"/>
</dbReference>
<dbReference type="Pfam" id="PF04364">
    <property type="entry name" value="DNA_pol3_chi"/>
    <property type="match status" value="1"/>
</dbReference>
<name>A0A7G1Q995_9GAMM</name>
<dbReference type="AlphaFoldDB" id="A0A7G1Q995"/>
<dbReference type="GO" id="GO:0003677">
    <property type="term" value="F:DNA binding"/>
    <property type="evidence" value="ECO:0007669"/>
    <property type="project" value="InterPro"/>
</dbReference>
<dbReference type="KEGG" id="ntg:NSCAC_0735"/>
<evidence type="ECO:0000313" key="1">
    <source>
        <dbReference type="EMBL" id="CAB1275579.1"/>
    </source>
</evidence>
<reference evidence="1 2" key="1">
    <citation type="submission" date="2020-03" db="EMBL/GenBank/DDBJ databases">
        <authorList>
            <person name="Picone N."/>
        </authorList>
    </citation>
    <scope>NUCLEOTIDE SEQUENCE [LARGE SCALE GENOMIC DNA]</scope>
    <source>
        <strain evidence="1">NSCAC1</strain>
    </source>
</reference>
<keyword evidence="2" id="KW-1185">Reference proteome</keyword>
<sequence length="145" mass="17133">MRQVDFYLLSSNKLREDERFACKLAEKVYNLGQKVYIYTESEDQVRAVDSLLWTFRQSSFVPHSVITDHNGEIPISPVLIGYQDKPNIPIDLLINLSSQIPSFYKDSQRIAEIILQDELKRQEGRKRYRYYRSESYELVAHEIKV</sequence>
<dbReference type="PANTHER" id="PTHR38767:SF1">
    <property type="entry name" value="DNA POLYMERASE III SUBUNIT CHI"/>
    <property type="match status" value="1"/>
</dbReference>
<dbReference type="InterPro" id="IPR007459">
    <property type="entry name" value="DNA_pol3_chi"/>
</dbReference>
<dbReference type="Gene3D" id="3.40.50.10110">
    <property type="entry name" value="DNA polymerase III subunit chi"/>
    <property type="match status" value="1"/>
</dbReference>
<gene>
    <name evidence="1" type="ORF">NSCAC_0735</name>
</gene>
<evidence type="ECO:0000313" key="2">
    <source>
        <dbReference type="Proteomes" id="UP000516072"/>
    </source>
</evidence>
<dbReference type="Proteomes" id="UP000516072">
    <property type="component" value="Chromosome"/>
</dbReference>
<accession>A0A7G1Q995</accession>
<protein>
    <submittedName>
        <fullName evidence="1">DNA polymerase III chi subunit HolC</fullName>
    </submittedName>
</protein>
<organism evidence="1 2">
    <name type="scientific">Candidatus Nitrosacidococcus tergens</name>
    <dbReference type="NCBI Taxonomy" id="553981"/>
    <lineage>
        <taxon>Bacteria</taxon>
        <taxon>Pseudomonadati</taxon>
        <taxon>Pseudomonadota</taxon>
        <taxon>Gammaproteobacteria</taxon>
        <taxon>Chromatiales</taxon>
        <taxon>Chromatiaceae</taxon>
        <taxon>Candidatus Nitrosacidococcus</taxon>
    </lineage>
</organism>
<dbReference type="GO" id="GO:0032298">
    <property type="term" value="P:positive regulation of DNA-templated DNA replication initiation"/>
    <property type="evidence" value="ECO:0007669"/>
    <property type="project" value="TreeGrafter"/>
</dbReference>
<dbReference type="SUPFAM" id="SSF102400">
    <property type="entry name" value="DNA polymerase III chi subunit"/>
    <property type="match status" value="1"/>
</dbReference>
<proteinExistence type="predicted"/>
<dbReference type="RefSeq" id="WP_197745055.1">
    <property type="nucleotide sequence ID" value="NZ_LR778175.1"/>
</dbReference>
<dbReference type="PANTHER" id="PTHR38767">
    <property type="entry name" value="DNA POLYMERASE III SUBUNIT CHI"/>
    <property type="match status" value="1"/>
</dbReference>
<dbReference type="EMBL" id="LR778175">
    <property type="protein sequence ID" value="CAB1275579.1"/>
    <property type="molecule type" value="Genomic_DNA"/>
</dbReference>
<dbReference type="InterPro" id="IPR036768">
    <property type="entry name" value="PolIII_chi_sf"/>
</dbReference>
<dbReference type="GO" id="GO:0006260">
    <property type="term" value="P:DNA replication"/>
    <property type="evidence" value="ECO:0007669"/>
    <property type="project" value="InterPro"/>
</dbReference>